<name>A0A150X7Z9_ROSEK</name>
<evidence type="ECO:0000256" key="1">
    <source>
        <dbReference type="SAM" id="Phobius"/>
    </source>
</evidence>
<keyword evidence="1" id="KW-0812">Transmembrane</keyword>
<feature type="domain" description="CD-NTase-associated protein 16 NUDIX" evidence="2">
    <location>
        <begin position="80"/>
        <end position="279"/>
    </location>
</feature>
<accession>A0A150X7Z9</accession>
<dbReference type="InterPro" id="IPR040829">
    <property type="entry name" value="Cap16_NUDIX"/>
</dbReference>
<sequence>MSSKSNRYVIIALIAIIYLLAMATFFEDEAQSNFWLTVSVALTISILAPLIAWFIDGLLQNIKRFRLWFLTKIWHRRSLIRFSMSYIYRIRVSDKYLLVKNSKWNFYQPVGGVYKVLPGEMSRLQEKYNVELDKKLPTNGEKRDDLRLMVPASKALEFLDWFDSGKGREISHWREFCEELVRNEVLEFKVFPHVNYRYAGYVQTPLKKSEKLGCLEILKYEVYDLLPSNEQEMALIELLKKGDTDYIKWADEIIINNLGFSQVDRNEPYDIGAHTKWTMNMKYSK</sequence>
<evidence type="ECO:0000259" key="2">
    <source>
        <dbReference type="Pfam" id="PF18167"/>
    </source>
</evidence>
<evidence type="ECO:0000313" key="3">
    <source>
        <dbReference type="EMBL" id="KYG74848.1"/>
    </source>
</evidence>
<dbReference type="AlphaFoldDB" id="A0A150X7Z9"/>
<dbReference type="STRING" id="279360.MB14_06495"/>
<dbReference type="RefSeq" id="WP_062592238.1">
    <property type="nucleotide sequence ID" value="NZ_LQZQ01000045.1"/>
</dbReference>
<feature type="transmembrane region" description="Helical" evidence="1">
    <location>
        <begin position="32"/>
        <end position="55"/>
    </location>
</feature>
<protein>
    <recommendedName>
        <fullName evidence="2">CD-NTase-associated protein 16 NUDIX domain-containing protein</fullName>
    </recommendedName>
</protein>
<dbReference type="EMBL" id="LQZQ01000045">
    <property type="protein sequence ID" value="KYG74848.1"/>
    <property type="molecule type" value="Genomic_DNA"/>
</dbReference>
<proteinExistence type="predicted"/>
<organism evidence="3 4">
    <name type="scientific">Roseivirga ehrenbergii (strain DSM 102268 / JCM 13514 / KCTC 12282 / NCIMB 14502 / KMM 6017)</name>
    <dbReference type="NCBI Taxonomy" id="279360"/>
    <lineage>
        <taxon>Bacteria</taxon>
        <taxon>Pseudomonadati</taxon>
        <taxon>Bacteroidota</taxon>
        <taxon>Cytophagia</taxon>
        <taxon>Cytophagales</taxon>
        <taxon>Roseivirgaceae</taxon>
        <taxon>Roseivirga</taxon>
    </lineage>
</organism>
<keyword evidence="1" id="KW-0472">Membrane</keyword>
<feature type="transmembrane region" description="Helical" evidence="1">
    <location>
        <begin position="7"/>
        <end position="26"/>
    </location>
</feature>
<keyword evidence="1" id="KW-1133">Transmembrane helix</keyword>
<evidence type="ECO:0000313" key="4">
    <source>
        <dbReference type="Proteomes" id="UP000075583"/>
    </source>
</evidence>
<dbReference type="Proteomes" id="UP000075583">
    <property type="component" value="Unassembled WGS sequence"/>
</dbReference>
<keyword evidence="4" id="KW-1185">Reference proteome</keyword>
<dbReference type="OrthoDB" id="791606at2"/>
<dbReference type="Pfam" id="PF18167">
    <property type="entry name" value="Sa_NUDIX"/>
    <property type="match status" value="1"/>
</dbReference>
<reference evidence="3" key="1">
    <citation type="submission" date="2016-01" db="EMBL/GenBank/DDBJ databases">
        <title>Genome sequencing of Roseivirga ehrenbergii KMM 6017.</title>
        <authorList>
            <person name="Selvaratnam C."/>
            <person name="Thevarajoo S."/>
            <person name="Goh K.M."/>
            <person name="Ee R."/>
            <person name="Chan K.-G."/>
            <person name="Chong C.S."/>
        </authorList>
    </citation>
    <scope>NUCLEOTIDE SEQUENCE [LARGE SCALE GENOMIC DNA]</scope>
    <source>
        <strain evidence="3">KMM 6017</strain>
    </source>
</reference>
<comment type="caution">
    <text evidence="3">The sequence shown here is derived from an EMBL/GenBank/DDBJ whole genome shotgun (WGS) entry which is preliminary data.</text>
</comment>
<gene>
    <name evidence="3" type="ORF">MB14_06495</name>
</gene>